<keyword evidence="2" id="KW-1185">Reference proteome</keyword>
<organism evidence="1 2">
    <name type="scientific">Mucuna pruriens</name>
    <name type="common">Velvet bean</name>
    <name type="synonym">Dolichos pruriens</name>
    <dbReference type="NCBI Taxonomy" id="157652"/>
    <lineage>
        <taxon>Eukaryota</taxon>
        <taxon>Viridiplantae</taxon>
        <taxon>Streptophyta</taxon>
        <taxon>Embryophyta</taxon>
        <taxon>Tracheophyta</taxon>
        <taxon>Spermatophyta</taxon>
        <taxon>Magnoliopsida</taxon>
        <taxon>eudicotyledons</taxon>
        <taxon>Gunneridae</taxon>
        <taxon>Pentapetalae</taxon>
        <taxon>rosids</taxon>
        <taxon>fabids</taxon>
        <taxon>Fabales</taxon>
        <taxon>Fabaceae</taxon>
        <taxon>Papilionoideae</taxon>
        <taxon>50 kb inversion clade</taxon>
        <taxon>NPAAA clade</taxon>
        <taxon>indigoferoid/millettioid clade</taxon>
        <taxon>Phaseoleae</taxon>
        <taxon>Mucuna</taxon>
    </lineage>
</organism>
<protein>
    <submittedName>
        <fullName evidence="1">Uncharacterized protein</fullName>
    </submittedName>
</protein>
<sequence>MADVGDATGAFLIVPLYSEFLEVRLGRDGSGLCSLFLNPSGKNYKQHHSRNRDPLISSQNRMLTRKHHSRLDPFKCHFQAGHSQQGSLNLMFWKVEINIPLLDAIKQIPKYAKFL</sequence>
<dbReference type="Proteomes" id="UP000257109">
    <property type="component" value="Unassembled WGS sequence"/>
</dbReference>
<dbReference type="OrthoDB" id="1436830at2759"/>
<dbReference type="EMBL" id="QJKJ01001246">
    <property type="protein sequence ID" value="RDY08592.1"/>
    <property type="molecule type" value="Genomic_DNA"/>
</dbReference>
<name>A0A371I0M8_MUCPR</name>
<feature type="non-terminal residue" evidence="1">
    <location>
        <position position="1"/>
    </location>
</feature>
<accession>A0A371I0M8</accession>
<evidence type="ECO:0000313" key="1">
    <source>
        <dbReference type="EMBL" id="RDY08592.1"/>
    </source>
</evidence>
<reference evidence="1" key="1">
    <citation type="submission" date="2018-05" db="EMBL/GenBank/DDBJ databases">
        <title>Draft genome of Mucuna pruriens seed.</title>
        <authorList>
            <person name="Nnadi N.E."/>
            <person name="Vos R."/>
            <person name="Hasami M.H."/>
            <person name="Devisetty U.K."/>
            <person name="Aguiy J.C."/>
        </authorList>
    </citation>
    <scope>NUCLEOTIDE SEQUENCE [LARGE SCALE GENOMIC DNA]</scope>
    <source>
        <strain evidence="1">JCA_2017</strain>
    </source>
</reference>
<gene>
    <name evidence="1" type="ORF">CR513_07163</name>
</gene>
<proteinExistence type="predicted"/>
<comment type="caution">
    <text evidence="1">The sequence shown here is derived from an EMBL/GenBank/DDBJ whole genome shotgun (WGS) entry which is preliminary data.</text>
</comment>
<dbReference type="AlphaFoldDB" id="A0A371I0M8"/>
<evidence type="ECO:0000313" key="2">
    <source>
        <dbReference type="Proteomes" id="UP000257109"/>
    </source>
</evidence>